<dbReference type="SUPFAM" id="SSF82171">
    <property type="entry name" value="DPP6 N-terminal domain-like"/>
    <property type="match status" value="1"/>
</dbReference>
<name>D3F8M5_CONWI</name>
<proteinExistence type="predicted"/>
<evidence type="ECO:0008006" key="3">
    <source>
        <dbReference type="Google" id="ProtNLM"/>
    </source>
</evidence>
<reference evidence="2" key="2">
    <citation type="submission" date="2010-01" db="EMBL/GenBank/DDBJ databases">
        <title>The complete genome of Conexibacter woesei DSM 14684.</title>
        <authorList>
            <consortium name="US DOE Joint Genome Institute (JGI-PGF)"/>
            <person name="Lucas S."/>
            <person name="Copeland A."/>
            <person name="Lapidus A."/>
            <person name="Glavina del Rio T."/>
            <person name="Dalin E."/>
            <person name="Tice H."/>
            <person name="Bruce D."/>
            <person name="Goodwin L."/>
            <person name="Pitluck S."/>
            <person name="Kyrpides N."/>
            <person name="Mavromatis K."/>
            <person name="Ivanova N."/>
            <person name="Mikhailova N."/>
            <person name="Chertkov O."/>
            <person name="Brettin T."/>
            <person name="Detter J.C."/>
            <person name="Han C."/>
            <person name="Larimer F."/>
            <person name="Land M."/>
            <person name="Hauser L."/>
            <person name="Markowitz V."/>
            <person name="Cheng J.-F."/>
            <person name="Hugenholtz P."/>
            <person name="Woyke T."/>
            <person name="Wu D."/>
            <person name="Pukall R."/>
            <person name="Steenblock K."/>
            <person name="Schneider S."/>
            <person name="Klenk H.-P."/>
            <person name="Eisen J.A."/>
        </authorList>
    </citation>
    <scope>NUCLEOTIDE SEQUENCE [LARGE SCALE GENOMIC DNA]</scope>
    <source>
        <strain evidence="2">DSM 14684 / CIP 108061 / JCM 11494 / NBRC 100937 / ID131577</strain>
    </source>
</reference>
<dbReference type="AlphaFoldDB" id="D3F8M5"/>
<dbReference type="Proteomes" id="UP000008229">
    <property type="component" value="Chromosome"/>
</dbReference>
<dbReference type="PANTHER" id="PTHR47197">
    <property type="entry name" value="PROTEIN NIRF"/>
    <property type="match status" value="1"/>
</dbReference>
<protein>
    <recommendedName>
        <fullName evidence="3">40-residue YVTN family beta-propeller repeat protein</fullName>
    </recommendedName>
</protein>
<organism evidence="1 2">
    <name type="scientific">Conexibacter woesei (strain DSM 14684 / CCUG 47730 / CIP 108061 / JCM 11494 / NBRC 100937 / ID131577)</name>
    <dbReference type="NCBI Taxonomy" id="469383"/>
    <lineage>
        <taxon>Bacteria</taxon>
        <taxon>Bacillati</taxon>
        <taxon>Actinomycetota</taxon>
        <taxon>Thermoleophilia</taxon>
        <taxon>Solirubrobacterales</taxon>
        <taxon>Conexibacteraceae</taxon>
        <taxon>Conexibacter</taxon>
    </lineage>
</organism>
<dbReference type="STRING" id="469383.Cwoe_2568"/>
<evidence type="ECO:0000313" key="2">
    <source>
        <dbReference type="Proteomes" id="UP000008229"/>
    </source>
</evidence>
<dbReference type="eggNOG" id="COG3391">
    <property type="taxonomic scope" value="Bacteria"/>
</dbReference>
<dbReference type="PANTHER" id="PTHR47197:SF3">
    <property type="entry name" value="DIHYDRO-HEME D1 DEHYDROGENASE"/>
    <property type="match status" value="1"/>
</dbReference>
<dbReference type="HOGENOM" id="CLU_273508_0_0_11"/>
<keyword evidence="2" id="KW-1185">Reference proteome</keyword>
<dbReference type="InterPro" id="IPR051200">
    <property type="entry name" value="Host-pathogen_enzymatic-act"/>
</dbReference>
<dbReference type="RefSeq" id="WP_012934040.1">
    <property type="nucleotide sequence ID" value="NC_013739.1"/>
</dbReference>
<dbReference type="SUPFAM" id="SSF50960">
    <property type="entry name" value="TolB, C-terminal domain"/>
    <property type="match status" value="1"/>
</dbReference>
<dbReference type="InterPro" id="IPR011048">
    <property type="entry name" value="Haem_d1_sf"/>
</dbReference>
<evidence type="ECO:0000313" key="1">
    <source>
        <dbReference type="EMBL" id="ADB50989.1"/>
    </source>
</evidence>
<reference evidence="1 2" key="1">
    <citation type="journal article" date="2010" name="Stand. Genomic Sci.">
        <title>Complete genome sequence of Conexibacter woesei type strain (ID131577).</title>
        <authorList>
            <person name="Pukall R."/>
            <person name="Lapidus A."/>
            <person name="Glavina Del Rio T."/>
            <person name="Copeland A."/>
            <person name="Tice H."/>
            <person name="Cheng J.-F."/>
            <person name="Lucas S."/>
            <person name="Chen F."/>
            <person name="Nolan M."/>
            <person name="Bruce D."/>
            <person name="Goodwin L."/>
            <person name="Pitluck S."/>
            <person name="Mavromatis K."/>
            <person name="Ivanova N."/>
            <person name="Ovchinnikova G."/>
            <person name="Pati A."/>
            <person name="Chen A."/>
            <person name="Palaniappan K."/>
            <person name="Land M."/>
            <person name="Hauser L."/>
            <person name="Chang Y.-J."/>
            <person name="Jeffries C.D."/>
            <person name="Chain P."/>
            <person name="Meincke L."/>
            <person name="Sims D."/>
            <person name="Brettin T."/>
            <person name="Detter J.C."/>
            <person name="Rohde M."/>
            <person name="Goeker M."/>
            <person name="Bristow J."/>
            <person name="Eisen J.A."/>
            <person name="Markowitz V."/>
            <person name="Kyrpides N.C."/>
            <person name="Klenk H.-P."/>
            <person name="Hugenholtz P."/>
        </authorList>
    </citation>
    <scope>NUCLEOTIDE SEQUENCE [LARGE SCALE GENOMIC DNA]</scope>
    <source>
        <strain evidence="2">DSM 14684 / CIP 108061 / JCM 11494 / NBRC 100937 / ID131577</strain>
    </source>
</reference>
<dbReference type="KEGG" id="cwo:Cwoe_2568"/>
<dbReference type="SUPFAM" id="SSF51004">
    <property type="entry name" value="C-terminal (heme d1) domain of cytochrome cd1-nitrite reductase"/>
    <property type="match status" value="1"/>
</dbReference>
<gene>
    <name evidence="1" type="ordered locus">Cwoe_2568</name>
</gene>
<dbReference type="InterPro" id="IPR015943">
    <property type="entry name" value="WD40/YVTN_repeat-like_dom_sf"/>
</dbReference>
<sequence length="1176" mass="122501">MTSSFPQFTIALGNPDAPNTIWITADPGLNRLVLSIEANVETRFAAARPVPYGQARGATGSLLYLDLTELALSDAEFDAITVRGDGWDSLSTRADRRICLAPGADFTQRAAAKIELHIDHVALARPPAGRSVDLTLASFRVAGVTRGNLAVQTLFPVVLQLPPDGGGDLHEVIALAVAQPILIGSNDRFPAVANTLSLELGPGTRPREVRATEETAFTLTFVYADAWPGYGAVCTRREAADIRVLRGQGAARWTITRGGSQQSPSWLLQPEPGTPILGETGLVELRVEDLVTTLAGGPTLMVVSYSGVPGYQAGAYAVTLRKVPHVQITSIAASPDPVVLHDGSAEVTISWTVEDAGGLTLMPGYHDVRDRRSFRATIRETTHFNLIATGIERASSGNQASAPVTATVLPVIDDFSAQPFAIYAEEFPLICQLAWNVNTRGQVELVSSTAGPDPNRYAPQTQIGRSIERPQMLTLMPAETPQDLVVRRSLVLSAFSPLYAAHPAASPTTDVAFAPAASFAVAANAAAGTVTALDTVVYKPLGSPVATGRRPVALAFTRDGTKLAVANAGDGTVSVLAVTAGSGWPPYSLAVAQTITVGGTPRAVALSPDDRYLYVVTAADDGAGTLVVLVRAGSGEYGRPATLAVGRDPRAVAVTPSGAQLFVPNAGDDTVTVIGVVSSSGRHQRVYELRGFDRRPVSAAVTGDERVVLVVCEGSGIVYAFDAEYPDLAERRELEVGGAPCEVALVPGGGYALVANAGGSDALALLGLGGSARSCRLLARRIGRGRRATGVAVSPDAGVALVTEQGAADVGLLTLANYTQRTQPVEVGAQTTDVAVTPDSKQALVWHNALTRFDGGTPSTGYYVYELASQTVTQQSEGTPVIAIAPSPRIADRAAYVIARGTARVDVVSTTEHTSLFSIDVSRQTSGTPRAIAVSADARTLFVLTADAQRRHALLPYAVDVARRTARPAGVVELFTTAGSSGAFALASPDGATAWAISSIDRKLWIVTRQRDGSYQRDPVPLALPGSVGSAAASPDGTRVFVLGKSGTRNTITAVETVASTLRTVTLPSVGSIALNALTVSPDGTRLFATDGVQSGIRVFDADSLRLVQTISWDGAVVLPYGVAVTPTGTQVLSANVGDGDGPGTLAIAPQVQPSALEDLPVDPDVIELEEVHADA</sequence>
<dbReference type="OrthoDB" id="3966221at2"/>
<dbReference type="EMBL" id="CP001854">
    <property type="protein sequence ID" value="ADB50989.1"/>
    <property type="molecule type" value="Genomic_DNA"/>
</dbReference>
<accession>D3F8M5</accession>
<dbReference type="Gene3D" id="2.130.10.10">
    <property type="entry name" value="YVTN repeat-like/Quinoprotein amine dehydrogenase"/>
    <property type="match status" value="3"/>
</dbReference>